<reference evidence="3" key="1">
    <citation type="submission" date="2017-05" db="UniProtKB">
        <authorList>
            <consortium name="EnsemblMetazoa"/>
        </authorList>
    </citation>
    <scope>IDENTIFICATION</scope>
</reference>
<evidence type="ECO:0000313" key="3">
    <source>
        <dbReference type="EnsemblMetazoa" id="Aqu2.1.05561_001"/>
    </source>
</evidence>
<dbReference type="InterPro" id="IPR011042">
    <property type="entry name" value="6-blade_b-propeller_TolB-like"/>
</dbReference>
<dbReference type="AlphaFoldDB" id="A0A1X7STZ4"/>
<evidence type="ECO:0008006" key="4">
    <source>
        <dbReference type="Google" id="ProtNLM"/>
    </source>
</evidence>
<proteinExistence type="predicted"/>
<dbReference type="GO" id="GO:0008270">
    <property type="term" value="F:zinc ion binding"/>
    <property type="evidence" value="ECO:0007669"/>
    <property type="project" value="UniProtKB-KW"/>
</dbReference>
<organism evidence="3">
    <name type="scientific">Amphimedon queenslandica</name>
    <name type="common">Sponge</name>
    <dbReference type="NCBI Taxonomy" id="400682"/>
    <lineage>
        <taxon>Eukaryota</taxon>
        <taxon>Metazoa</taxon>
        <taxon>Porifera</taxon>
        <taxon>Demospongiae</taxon>
        <taxon>Heteroscleromorpha</taxon>
        <taxon>Haplosclerida</taxon>
        <taxon>Niphatidae</taxon>
        <taxon>Amphimedon</taxon>
    </lineage>
</organism>
<dbReference type="EnsemblMetazoa" id="Aqu2.1.05561_001">
    <property type="protein sequence ID" value="Aqu2.1.05561_001"/>
    <property type="gene ID" value="Aqu2.1.05561"/>
</dbReference>
<dbReference type="InParanoid" id="A0A1X7STZ4"/>
<keyword evidence="1" id="KW-0677">Repeat</keyword>
<dbReference type="PANTHER" id="PTHR24104:SF25">
    <property type="entry name" value="PROTEIN LIN-41"/>
    <property type="match status" value="1"/>
</dbReference>
<dbReference type="CDD" id="cd05819">
    <property type="entry name" value="NHL"/>
    <property type="match status" value="1"/>
</dbReference>
<sequence length="160" mass="17978">KFSPDGKFVGQFGTKRSGPGQLICPVGITIDTAATGLVYVSEEWTHHISVFTSDGVFVSKFGSYGSDTDQFDLPIGLAFNKDGFLYVCDLIIDNIDNTKRTRLPMIERECLVVRDYYWWPSVRRLFESQVLIGTSLRGTHKLSSHDLLTFIIQSATFQTN</sequence>
<dbReference type="STRING" id="400682.A0A1X7STZ4"/>
<accession>A0A1X7STZ4</accession>
<evidence type="ECO:0000256" key="1">
    <source>
        <dbReference type="ARBA" id="ARBA00022737"/>
    </source>
</evidence>
<dbReference type="OrthoDB" id="844594at2759"/>
<dbReference type="InterPro" id="IPR001258">
    <property type="entry name" value="NHL_repeat"/>
</dbReference>
<dbReference type="Gene3D" id="2.120.10.30">
    <property type="entry name" value="TolB, C-terminal domain"/>
    <property type="match status" value="1"/>
</dbReference>
<dbReference type="PROSITE" id="PS51125">
    <property type="entry name" value="NHL"/>
    <property type="match status" value="1"/>
</dbReference>
<dbReference type="eggNOG" id="KOG2177">
    <property type="taxonomic scope" value="Eukaryota"/>
</dbReference>
<evidence type="ECO:0000256" key="2">
    <source>
        <dbReference type="PROSITE-ProRule" id="PRU00504"/>
    </source>
</evidence>
<feature type="repeat" description="NHL" evidence="2">
    <location>
        <begin position="9"/>
        <end position="54"/>
    </location>
</feature>
<dbReference type="PANTHER" id="PTHR24104">
    <property type="entry name" value="E3 UBIQUITIN-PROTEIN LIGASE NHLRC1-RELATED"/>
    <property type="match status" value="1"/>
</dbReference>
<dbReference type="InterPro" id="IPR050952">
    <property type="entry name" value="TRIM-NHL_E3_ligases"/>
</dbReference>
<dbReference type="SUPFAM" id="SSF101898">
    <property type="entry name" value="NHL repeat"/>
    <property type="match status" value="1"/>
</dbReference>
<protein>
    <recommendedName>
        <fullName evidence="4">SMP-30/Gluconolactonase/LRE-like region domain-containing protein</fullName>
    </recommendedName>
</protein>
<name>A0A1X7STZ4_AMPQE</name>